<comment type="subcellular location">
    <subcellularLocation>
        <location evidence="1">Cytoplasm</location>
    </subcellularLocation>
</comment>
<dbReference type="CDD" id="cd04458">
    <property type="entry name" value="CSP_CDS"/>
    <property type="match status" value="1"/>
</dbReference>
<evidence type="ECO:0000313" key="4">
    <source>
        <dbReference type="EMBL" id="GAJ22947.1"/>
    </source>
</evidence>
<evidence type="ECO:0000256" key="1">
    <source>
        <dbReference type="ARBA" id="ARBA00004496"/>
    </source>
</evidence>
<dbReference type="InterPro" id="IPR012340">
    <property type="entry name" value="NA-bd_OB-fold"/>
</dbReference>
<proteinExistence type="predicted"/>
<accession>X1VR82</accession>
<evidence type="ECO:0000259" key="3">
    <source>
        <dbReference type="PROSITE" id="PS51857"/>
    </source>
</evidence>
<dbReference type="Gene3D" id="2.40.50.140">
    <property type="entry name" value="Nucleic acid-binding proteins"/>
    <property type="match status" value="1"/>
</dbReference>
<dbReference type="InterPro" id="IPR012156">
    <property type="entry name" value="Cold_shock_CspA"/>
</dbReference>
<dbReference type="AlphaFoldDB" id="X1VR82"/>
<gene>
    <name evidence="4" type="ORF">S12H4_61814</name>
</gene>
<dbReference type="PRINTS" id="PR00050">
    <property type="entry name" value="COLDSHOCK"/>
</dbReference>
<protein>
    <recommendedName>
        <fullName evidence="3">CSD domain-containing protein</fullName>
    </recommendedName>
</protein>
<dbReference type="InterPro" id="IPR011129">
    <property type="entry name" value="CSD"/>
</dbReference>
<dbReference type="GO" id="GO:0005737">
    <property type="term" value="C:cytoplasm"/>
    <property type="evidence" value="ECO:0007669"/>
    <property type="project" value="UniProtKB-SubCell"/>
</dbReference>
<comment type="caution">
    <text evidence="4">The sequence shown here is derived from an EMBL/GenBank/DDBJ whole genome shotgun (WGS) entry which is preliminary data.</text>
</comment>
<dbReference type="EMBL" id="BARW01041180">
    <property type="protein sequence ID" value="GAJ22947.1"/>
    <property type="molecule type" value="Genomic_DNA"/>
</dbReference>
<organism evidence="4">
    <name type="scientific">marine sediment metagenome</name>
    <dbReference type="NCBI Taxonomy" id="412755"/>
    <lineage>
        <taxon>unclassified sequences</taxon>
        <taxon>metagenomes</taxon>
        <taxon>ecological metagenomes</taxon>
    </lineage>
</organism>
<dbReference type="GO" id="GO:0003676">
    <property type="term" value="F:nucleic acid binding"/>
    <property type="evidence" value="ECO:0007669"/>
    <property type="project" value="InterPro"/>
</dbReference>
<dbReference type="Pfam" id="PF00313">
    <property type="entry name" value="CSD"/>
    <property type="match status" value="1"/>
</dbReference>
<dbReference type="InterPro" id="IPR002059">
    <property type="entry name" value="CSP_DNA-bd"/>
</dbReference>
<dbReference type="PIRSF" id="PIRSF002599">
    <property type="entry name" value="Cold_shock_A"/>
    <property type="match status" value="1"/>
</dbReference>
<reference evidence="4" key="1">
    <citation type="journal article" date="2014" name="Front. Microbiol.">
        <title>High frequency of phylogenetically diverse reductive dehalogenase-homologous genes in deep subseafloor sedimentary metagenomes.</title>
        <authorList>
            <person name="Kawai M."/>
            <person name="Futagami T."/>
            <person name="Toyoda A."/>
            <person name="Takaki Y."/>
            <person name="Nishi S."/>
            <person name="Hori S."/>
            <person name="Arai W."/>
            <person name="Tsubouchi T."/>
            <person name="Morono Y."/>
            <person name="Uchiyama I."/>
            <person name="Ito T."/>
            <person name="Fujiyama A."/>
            <person name="Inagaki F."/>
            <person name="Takami H."/>
        </authorList>
    </citation>
    <scope>NUCLEOTIDE SEQUENCE</scope>
    <source>
        <strain evidence="4">Expedition CK06-06</strain>
    </source>
</reference>
<dbReference type="SUPFAM" id="SSF50249">
    <property type="entry name" value="Nucleic acid-binding proteins"/>
    <property type="match status" value="1"/>
</dbReference>
<dbReference type="SMART" id="SM00357">
    <property type="entry name" value="CSP"/>
    <property type="match status" value="1"/>
</dbReference>
<dbReference type="PANTHER" id="PTHR11544">
    <property type="entry name" value="COLD SHOCK DOMAIN CONTAINING PROTEINS"/>
    <property type="match status" value="1"/>
</dbReference>
<feature type="domain" description="CSD" evidence="3">
    <location>
        <begin position="1"/>
        <end position="65"/>
    </location>
</feature>
<keyword evidence="2" id="KW-0963">Cytoplasm</keyword>
<sequence>MEQGVIKWFNRSKGYGFISRDSGNDIFVHSNDIQDERDKELNEGDRVQFIAVPSPKGEKASEVQKV</sequence>
<evidence type="ECO:0000256" key="2">
    <source>
        <dbReference type="ARBA" id="ARBA00022490"/>
    </source>
</evidence>
<dbReference type="InterPro" id="IPR050181">
    <property type="entry name" value="Cold_shock_domain"/>
</dbReference>
<dbReference type="PROSITE" id="PS51857">
    <property type="entry name" value="CSD_2"/>
    <property type="match status" value="1"/>
</dbReference>
<name>X1VR82_9ZZZZ</name>